<gene>
    <name evidence="12" type="ORF">DVH24_009091</name>
</gene>
<dbReference type="GO" id="GO:0008360">
    <property type="term" value="P:regulation of cell shape"/>
    <property type="evidence" value="ECO:0007669"/>
    <property type="project" value="UniProtKB-KW"/>
</dbReference>
<dbReference type="Gene3D" id="3.40.50.2000">
    <property type="entry name" value="Glycogen Phosphorylase B"/>
    <property type="match status" value="2"/>
</dbReference>
<evidence type="ECO:0000256" key="7">
    <source>
        <dbReference type="ARBA" id="ARBA00023136"/>
    </source>
</evidence>
<name>A0A498JNY4_MALDO</name>
<dbReference type="SUPFAM" id="SSF53756">
    <property type="entry name" value="UDP-Glycosyltransferase/glycogen phosphorylase"/>
    <property type="match status" value="1"/>
</dbReference>
<keyword evidence="3" id="KW-0328">Glycosyltransferase</keyword>
<evidence type="ECO:0000256" key="2">
    <source>
        <dbReference type="ARBA" id="ARBA00022618"/>
    </source>
</evidence>
<keyword evidence="1" id="KW-1003">Cell membrane</keyword>
<keyword evidence="9" id="KW-0961">Cell wall biogenesis/degradation</keyword>
<evidence type="ECO:0000313" key="13">
    <source>
        <dbReference type="Proteomes" id="UP000290289"/>
    </source>
</evidence>
<keyword evidence="13" id="KW-1185">Reference proteome</keyword>
<protein>
    <recommendedName>
        <fullName evidence="14">Glycosyltransferase family 28 N-terminal domain-containing protein</fullName>
    </recommendedName>
</protein>
<dbReference type="GO" id="GO:0050511">
    <property type="term" value="F:undecaprenyldiphospho-muramoylpentapeptide beta-N-acetylglucosaminyltransferase activity"/>
    <property type="evidence" value="ECO:0007669"/>
    <property type="project" value="InterPro"/>
</dbReference>
<dbReference type="AlphaFoldDB" id="A0A498JNY4"/>
<comment type="caution">
    <text evidence="12">The sequence shown here is derived from an EMBL/GenBank/DDBJ whole genome shotgun (WGS) entry which is preliminary data.</text>
</comment>
<keyword evidence="8" id="KW-0131">Cell cycle</keyword>
<organism evidence="12 13">
    <name type="scientific">Malus domestica</name>
    <name type="common">Apple</name>
    <name type="synonym">Pyrus malus</name>
    <dbReference type="NCBI Taxonomy" id="3750"/>
    <lineage>
        <taxon>Eukaryota</taxon>
        <taxon>Viridiplantae</taxon>
        <taxon>Streptophyta</taxon>
        <taxon>Embryophyta</taxon>
        <taxon>Tracheophyta</taxon>
        <taxon>Spermatophyta</taxon>
        <taxon>Magnoliopsida</taxon>
        <taxon>eudicotyledons</taxon>
        <taxon>Gunneridae</taxon>
        <taxon>Pentapetalae</taxon>
        <taxon>rosids</taxon>
        <taxon>fabids</taxon>
        <taxon>Rosales</taxon>
        <taxon>Rosaceae</taxon>
        <taxon>Amygdaloideae</taxon>
        <taxon>Maleae</taxon>
        <taxon>Malus</taxon>
    </lineage>
</organism>
<evidence type="ECO:0000256" key="3">
    <source>
        <dbReference type="ARBA" id="ARBA00022676"/>
    </source>
</evidence>
<dbReference type="Proteomes" id="UP000290289">
    <property type="component" value="Chromosome 6"/>
</dbReference>
<dbReference type="Gene3D" id="3.40.50.1820">
    <property type="entry name" value="alpha/beta hydrolase"/>
    <property type="match status" value="1"/>
</dbReference>
<feature type="domain" description="Glycosyltransferase family 28 N-terminal" evidence="10">
    <location>
        <begin position="65"/>
        <end position="205"/>
    </location>
</feature>
<dbReference type="PANTHER" id="PTHR21015">
    <property type="entry name" value="UDP-N-ACETYLGLUCOSAMINE--N-ACETYLMURAMYL-(PENTAPEPTIDE) PYROPHOSPHORYL-UNDECAPRENOL N-ACETYLGLUCOSAMINE TRANSFERASE 1"/>
    <property type="match status" value="1"/>
</dbReference>
<accession>A0A498JNY4</accession>
<evidence type="ECO:0000256" key="1">
    <source>
        <dbReference type="ARBA" id="ARBA00022475"/>
    </source>
</evidence>
<feature type="domain" description="Glycosyl transferase family 28 C-terminal" evidence="11">
    <location>
        <begin position="261"/>
        <end position="418"/>
    </location>
</feature>
<dbReference type="CDD" id="cd03785">
    <property type="entry name" value="GT28_MurG"/>
    <property type="match status" value="1"/>
</dbReference>
<dbReference type="GO" id="GO:0051301">
    <property type="term" value="P:cell division"/>
    <property type="evidence" value="ECO:0007669"/>
    <property type="project" value="UniProtKB-KW"/>
</dbReference>
<evidence type="ECO:0000259" key="11">
    <source>
        <dbReference type="Pfam" id="PF04101"/>
    </source>
</evidence>
<evidence type="ECO:0000313" key="12">
    <source>
        <dbReference type="EMBL" id="RXH96587.1"/>
    </source>
</evidence>
<dbReference type="InterPro" id="IPR007235">
    <property type="entry name" value="Glyco_trans_28_C"/>
</dbReference>
<dbReference type="GO" id="GO:0071555">
    <property type="term" value="P:cell wall organization"/>
    <property type="evidence" value="ECO:0007669"/>
    <property type="project" value="UniProtKB-KW"/>
</dbReference>
<evidence type="ECO:0000256" key="8">
    <source>
        <dbReference type="ARBA" id="ARBA00023306"/>
    </source>
</evidence>
<dbReference type="PANTHER" id="PTHR21015:SF22">
    <property type="entry name" value="GLYCOSYLTRANSFERASE"/>
    <property type="match status" value="1"/>
</dbReference>
<dbReference type="GO" id="GO:0005975">
    <property type="term" value="P:carbohydrate metabolic process"/>
    <property type="evidence" value="ECO:0007669"/>
    <property type="project" value="InterPro"/>
</dbReference>
<evidence type="ECO:0000256" key="6">
    <source>
        <dbReference type="ARBA" id="ARBA00022984"/>
    </source>
</evidence>
<dbReference type="InterPro" id="IPR004276">
    <property type="entry name" value="GlycoTrans_28_N"/>
</dbReference>
<evidence type="ECO:0000259" key="10">
    <source>
        <dbReference type="Pfam" id="PF03033"/>
    </source>
</evidence>
<dbReference type="STRING" id="3750.A0A498JNY4"/>
<evidence type="ECO:0008006" key="14">
    <source>
        <dbReference type="Google" id="ProtNLM"/>
    </source>
</evidence>
<keyword evidence="7" id="KW-0472">Membrane</keyword>
<dbReference type="EMBL" id="RDQH01000332">
    <property type="protein sequence ID" value="RXH96587.1"/>
    <property type="molecule type" value="Genomic_DNA"/>
</dbReference>
<dbReference type="InterPro" id="IPR029058">
    <property type="entry name" value="AB_hydrolase_fold"/>
</dbReference>
<keyword evidence="5" id="KW-0133">Cell shape</keyword>
<proteinExistence type="inferred from homology"/>
<dbReference type="SUPFAM" id="SSF53474">
    <property type="entry name" value="alpha/beta-Hydrolases"/>
    <property type="match status" value="1"/>
</dbReference>
<sequence>MAAVATTAAFHHLSLTPKLPTFLLPATPLAKPRTLKLKITFCLSLQQSNDQALATQNAAVDNLRVVFAAGGTGGHIYPAVAIADELQLTKPSSKILFLGSPNSMESTAIPSAGYDFDTVPTTKLHRPIFSPRNLLLPYNLIRSVVHSYSKLRDFGPHVVIGTGGYVSFSLGLAAKLIGAKLVIQEQNGVPGIANWVLSFFADVVFVAYNCTIDCFPSGRTKCVVCGNPVRLSLKKQVPKAAATGRFFPKAGGVGELEKAKVLLVLGGSLGANAINIALLNLYYQMLLENDNLFIIWQTGVEVHNEMESLVKNHPHLLLTPFLHSMDLAYAAADLIVSRAGAMTCYEILATGKPSILIPSPNVAEGHQFRNASLMADLAGTRVITEDELDSTTLWSAIEEILGDESKMAELSERALKAANSNASTEIVQRSTCQQKKRSRICTQCLAGQGLKAGSSQPNTTRKKNNMSFLAPHSDLRSLTANRGTDRWCFSQITWPDPKPQLFRVSARQSPAANGIALDLKKRKDPRWSVCTADELHYVSVPKSDWSLALWRYLPSPQAEPRNHPLLLLSGLATNAIGYDLSPESSFARSMSAEGYDTWILEMRGAGLSTYGMDLGAVKRPPHAMSKQTISSNGTYNLVSQSDELQLVRNFMETFMQLSERLSRFADFQERFSTALEDFQKQLDLIVKCDWDFDHYLEEDVPVAMEYIRTQCKPRDGKLLAVGHSMGAYQGRDSGLASVATLASSLDYTQSRSSCKLFLPLANPAQVLNVPAVPLGLFATAVHNLGTRTPISSWLKLQVSAQGMMQPDLFEKLVLNNFCTVPAKVLLQLSTLFADGGLCDRSGTFFYKDHLCKSNVPILALGGDQDLICPLEAVYETVKLIPEEMVTFKVLGEASGPHFAHYDLVGGRLIQYIRTFSNFSIVMTGPDFFILVSLCGPKPVNLKAMQPDEDNPRRNS</sequence>
<dbReference type="Pfam" id="PF03033">
    <property type="entry name" value="Glyco_transf_28"/>
    <property type="match status" value="1"/>
</dbReference>
<dbReference type="HAMAP" id="MF_00033">
    <property type="entry name" value="MurG"/>
    <property type="match status" value="1"/>
</dbReference>
<reference evidence="12 13" key="1">
    <citation type="submission" date="2018-10" db="EMBL/GenBank/DDBJ databases">
        <title>A high-quality apple genome assembly.</title>
        <authorList>
            <person name="Hu J."/>
        </authorList>
    </citation>
    <scope>NUCLEOTIDE SEQUENCE [LARGE SCALE GENOMIC DNA]</scope>
    <source>
        <strain evidence="13">cv. HFTH1</strain>
        <tissue evidence="12">Young leaf</tissue>
    </source>
</reference>
<dbReference type="InterPro" id="IPR006009">
    <property type="entry name" value="GlcNAc_MurG"/>
</dbReference>
<keyword evidence="6" id="KW-0573">Peptidoglycan synthesis</keyword>
<evidence type="ECO:0000256" key="5">
    <source>
        <dbReference type="ARBA" id="ARBA00022960"/>
    </source>
</evidence>
<keyword evidence="4" id="KW-0808">Transferase</keyword>
<keyword evidence="2" id="KW-0132">Cell division</keyword>
<dbReference type="Pfam" id="PF04101">
    <property type="entry name" value="Glyco_tran_28_C"/>
    <property type="match status" value="1"/>
</dbReference>
<evidence type="ECO:0000256" key="4">
    <source>
        <dbReference type="ARBA" id="ARBA00022679"/>
    </source>
</evidence>
<evidence type="ECO:0000256" key="9">
    <source>
        <dbReference type="ARBA" id="ARBA00023316"/>
    </source>
</evidence>